<proteinExistence type="predicted"/>
<sequence>MTVIFSLDTDSDATVWPAMPVLGNGWGAARRRKKWARRTSELLWALVDDEPDDKEKEVKMLAFELDSVAELLPQTVSVHQVFLYVPDPRREFLTFLVHAGPSEGDVEETLDELVQKDEPGAMREPEVIDFDTERLGRGKRSIRYFVAAKAEAMCVSVNYAWRLESLGIDVIVRTLGEDIGWITSNIDEFDDFARSLFINLDE</sequence>
<reference evidence="1 2" key="1">
    <citation type="submission" date="2019-11" db="EMBL/GenBank/DDBJ databases">
        <authorList>
            <person name="Ay H."/>
        </authorList>
    </citation>
    <scope>NUCLEOTIDE SEQUENCE [LARGE SCALE GENOMIC DNA]</scope>
    <source>
        <strain evidence="1 2">BG9H</strain>
    </source>
</reference>
<keyword evidence="2" id="KW-1185">Reference proteome</keyword>
<dbReference type="EMBL" id="WMBF01000120">
    <property type="protein sequence ID" value="MBW5422621.1"/>
    <property type="molecule type" value="Genomic_DNA"/>
</dbReference>
<dbReference type="RefSeq" id="WP_219689014.1">
    <property type="nucleotide sequence ID" value="NZ_WMBF01000120.1"/>
</dbReference>
<name>A0ABS6YPW9_9ACTN</name>
<dbReference type="Proteomes" id="UP001197114">
    <property type="component" value="Unassembled WGS sequence"/>
</dbReference>
<evidence type="ECO:0000313" key="1">
    <source>
        <dbReference type="EMBL" id="MBW5422621.1"/>
    </source>
</evidence>
<accession>A0ABS6YPW9</accession>
<protein>
    <submittedName>
        <fullName evidence="1">Uncharacterized protein</fullName>
    </submittedName>
</protein>
<comment type="caution">
    <text evidence="1">The sequence shown here is derived from an EMBL/GenBank/DDBJ whole genome shotgun (WGS) entry which is preliminary data.</text>
</comment>
<gene>
    <name evidence="1" type="ORF">GKQ77_13790</name>
</gene>
<organism evidence="1 2">
    <name type="scientific">Streptomyces anatolicus</name>
    <dbReference type="NCBI Taxonomy" id="2675858"/>
    <lineage>
        <taxon>Bacteria</taxon>
        <taxon>Bacillati</taxon>
        <taxon>Actinomycetota</taxon>
        <taxon>Actinomycetes</taxon>
        <taxon>Kitasatosporales</taxon>
        <taxon>Streptomycetaceae</taxon>
        <taxon>Streptomyces</taxon>
    </lineage>
</organism>
<evidence type="ECO:0000313" key="2">
    <source>
        <dbReference type="Proteomes" id="UP001197114"/>
    </source>
</evidence>